<dbReference type="SUPFAM" id="SSF57997">
    <property type="entry name" value="Tropomyosin"/>
    <property type="match status" value="1"/>
</dbReference>
<dbReference type="GO" id="GO:0005524">
    <property type="term" value="F:ATP binding"/>
    <property type="evidence" value="ECO:0007669"/>
    <property type="project" value="UniProtKB-KW"/>
</dbReference>
<feature type="coiled-coil region" evidence="11">
    <location>
        <begin position="892"/>
        <end position="1003"/>
    </location>
</feature>
<keyword evidence="9 10" id="KW-0539">Nucleus</keyword>
<dbReference type="Gene3D" id="1.20.1060.20">
    <property type="match status" value="1"/>
</dbReference>
<dbReference type="SMART" id="SM00968">
    <property type="entry name" value="SMC_hinge"/>
    <property type="match status" value="1"/>
</dbReference>
<feature type="compositionally biased region" description="Low complexity" evidence="12">
    <location>
        <begin position="1"/>
        <end position="20"/>
    </location>
</feature>
<proteinExistence type="inferred from homology"/>
<evidence type="ECO:0000256" key="3">
    <source>
        <dbReference type="ARBA" id="ARBA00006005"/>
    </source>
</evidence>
<dbReference type="Gene3D" id="3.30.70.1620">
    <property type="match status" value="1"/>
</dbReference>
<dbReference type="GO" id="GO:0016887">
    <property type="term" value="F:ATP hydrolysis activity"/>
    <property type="evidence" value="ECO:0007669"/>
    <property type="project" value="InterPro"/>
</dbReference>
<evidence type="ECO:0000313" key="14">
    <source>
        <dbReference type="Ensembl" id="ENSGMOP00000010429.2"/>
    </source>
</evidence>
<protein>
    <recommendedName>
        <fullName evidence="10">Structural maintenance of chromosomes protein</fullName>
    </recommendedName>
</protein>
<dbReference type="InterPro" id="IPR036277">
    <property type="entry name" value="SMC_hinge_sf"/>
</dbReference>
<dbReference type="SUPFAM" id="SSF75553">
    <property type="entry name" value="Smc hinge domain"/>
    <property type="match status" value="1"/>
</dbReference>
<reference evidence="14" key="1">
    <citation type="submission" date="2025-08" db="UniProtKB">
        <authorList>
            <consortium name="Ensembl"/>
        </authorList>
    </citation>
    <scope>IDENTIFICATION</scope>
</reference>
<feature type="region of interest" description="Disordered" evidence="12">
    <location>
        <begin position="1"/>
        <end position="47"/>
    </location>
</feature>
<dbReference type="GO" id="GO:0000796">
    <property type="term" value="C:condensin complex"/>
    <property type="evidence" value="ECO:0007669"/>
    <property type="project" value="TreeGrafter"/>
</dbReference>
<sequence length="1329" mass="149915">MPSKTAKSSTAAAKSRGKGSQPRSDSEDELVGTPKKPVPGQGAEVVDDRSLEEILGSIPPPPPPAMTNEPGAPRLMITHLVNRNFKSYAGEQILGPFHKRFSCIIGPNGSGKSNVIDSMLFVFGCRAQKIRSKKVSVLIHSSEEHKDVQSCTVEVHFHKIIDKEGDDYEVIPNSKFFVSRTGNKDNSSAYNIDGKKATFKDVGILLRSHGIDLDHNRFLILQGEVEHIAMMKPKGQTVHDDGMLEYMEDIIGSCRLKQPILQLSRRVELLNETRGEKLNRVKLVEKEKNALEVEKNTAVEFLTLENDIIRQKSKIFQYYAHDLQRRVACKEEEKQKILEDTKEVTEKNTKIAEDMEKMNQELKNVEKKQNKLTKYIETQKAKFNQLDLHDVEMREKNKHTKSKSKKGQKQLEKDKEKLEEVRNVPASSAKTIAEATARKEELETVQVREEAKLKEVMESLKEETSGLQQDKEAKEKELMELSKAVNETRSRMDLAQSELGLYLSRHNTALTQLNTAKQTLQATSDTLKERRAAIKDLQEKIPKSELELRTQEGELEKLLKVENDNRELVRDMRQKVEEAKSSQSSNRSRGKVLEALMAQKSSGHIPGILGRLGDLGAIDEKYDVAISSSCGALDNILVDTIDTAQKCVTFLKTQNIGVATFIGLDKMKVWERNMAPVTTPESCPRLFDMVRVNDDSVRPAFYFALRDTLVARDMEQATRMAFQKDKRWRVVTMQGQIIEMAGTMTGGGRAMKGRMGSSIGAEVPQDELDRMEVKLQQKVVQLQGFQERKLQLEESVQGLRPQLREMKNTLEKYSKSMTQSLAEQEAHLRPQIKELEANVLAAAPDKTVQKQMEKGLQAFTKDFEAASSKAGKVEAEVKRLHTLIVDISSHKLKAQRDKMDKVNKELDDCTSAITKAQVAIKTAARNLKKCEESVSRLEEEQEENKKTLEELTALLMKLEEEAKEVMKACQEAEAALPEVQQQYQAVVNQMKGLQQQEHALQEESLSIRLRIEQIDATIAEQGGKISHYHKEASKLALHAIGDKPAEELPKLSAADLDAIADPNVLTKNRALLEAQCAQMKPNLGAIAEYEKKEELYLQRVAQLDQITGERDDFKRSYEDLRKQRLNEFMTGFNIITNKLKENYQMLTLGGDAELELVDSLDPFSEGIMFSVRPPKKSWKKIFNLSGGEKTLSSLALVFALHHFKPTPLYFLDEIDAALDFKNVSIVACYIYEQTKNAQFIIISLRNNMFEIADRLIGIYKTHNTTKNVGINPKTISFKDHGGLKFDLLKPADTLIDPSRAQQSILACNVMHAATNGFIGKVFTRLSGRI</sequence>
<comment type="subcellular location">
    <subcellularLocation>
        <location evidence="2">Chromosome</location>
    </subcellularLocation>
    <subcellularLocation>
        <location evidence="1 10">Nucleus</location>
    </subcellularLocation>
</comment>
<dbReference type="Proteomes" id="UP000694546">
    <property type="component" value="Chromosome 16"/>
</dbReference>
<evidence type="ECO:0000256" key="12">
    <source>
        <dbReference type="SAM" id="MobiDB-lite"/>
    </source>
</evidence>
<evidence type="ECO:0000313" key="15">
    <source>
        <dbReference type="Proteomes" id="UP000694546"/>
    </source>
</evidence>
<dbReference type="OMA" id="CPALDNM"/>
<keyword evidence="8" id="KW-0226">DNA condensation</keyword>
<dbReference type="InterPro" id="IPR027417">
    <property type="entry name" value="P-loop_NTPase"/>
</dbReference>
<evidence type="ECO:0000259" key="13">
    <source>
        <dbReference type="SMART" id="SM00968"/>
    </source>
</evidence>
<dbReference type="SUPFAM" id="SSF52540">
    <property type="entry name" value="P-loop containing nucleoside triphosphate hydrolases"/>
    <property type="match status" value="1"/>
</dbReference>
<dbReference type="AlphaFoldDB" id="A0A8C4ZAN5"/>
<evidence type="ECO:0000256" key="10">
    <source>
        <dbReference type="PIRNR" id="PIRNR005719"/>
    </source>
</evidence>
<keyword evidence="4" id="KW-0158">Chromosome</keyword>
<evidence type="ECO:0000256" key="7">
    <source>
        <dbReference type="ARBA" id="ARBA00023054"/>
    </source>
</evidence>
<dbReference type="GO" id="GO:0005634">
    <property type="term" value="C:nucleus"/>
    <property type="evidence" value="ECO:0007669"/>
    <property type="project" value="UniProtKB-SubCell"/>
</dbReference>
<keyword evidence="5" id="KW-0547">Nucleotide-binding</keyword>
<name>A0A8C4ZAN5_GADMO</name>
<dbReference type="Ensembl" id="ENSGMOT00000010712.2">
    <property type="protein sequence ID" value="ENSGMOP00000010429.2"/>
    <property type="gene ID" value="ENSGMOG00000009740.2"/>
</dbReference>
<evidence type="ECO:0000256" key="9">
    <source>
        <dbReference type="ARBA" id="ARBA00023242"/>
    </source>
</evidence>
<dbReference type="InterPro" id="IPR010935">
    <property type="entry name" value="SMC_hinge"/>
</dbReference>
<feature type="region of interest" description="Disordered" evidence="12">
    <location>
        <begin position="388"/>
        <end position="427"/>
    </location>
</feature>
<evidence type="ECO:0000256" key="4">
    <source>
        <dbReference type="ARBA" id="ARBA00022454"/>
    </source>
</evidence>
<dbReference type="PANTHER" id="PTHR18937:SF172">
    <property type="entry name" value="STRUCTURAL MAINTENANCE OF CHROMOSOMES PROTEIN"/>
    <property type="match status" value="1"/>
</dbReference>
<evidence type="ECO:0000256" key="8">
    <source>
        <dbReference type="ARBA" id="ARBA00023067"/>
    </source>
</evidence>
<feature type="compositionally biased region" description="Basic and acidic residues" evidence="12">
    <location>
        <begin position="409"/>
        <end position="422"/>
    </location>
</feature>
<dbReference type="GO" id="GO:0051301">
    <property type="term" value="P:cell division"/>
    <property type="evidence" value="ECO:0007669"/>
    <property type="project" value="UniProtKB-KW"/>
</dbReference>
<evidence type="ECO:0000256" key="1">
    <source>
        <dbReference type="ARBA" id="ARBA00004123"/>
    </source>
</evidence>
<feature type="domain" description="SMC hinge" evidence="13">
    <location>
        <begin position="606"/>
        <end position="721"/>
    </location>
</feature>
<dbReference type="Gene3D" id="3.40.50.300">
    <property type="entry name" value="P-loop containing nucleotide triphosphate hydrolases"/>
    <property type="match status" value="2"/>
</dbReference>
<feature type="compositionally biased region" description="Basic residues" evidence="12">
    <location>
        <begin position="396"/>
        <end position="408"/>
    </location>
</feature>
<dbReference type="GO" id="GO:0007076">
    <property type="term" value="P:mitotic chromosome condensation"/>
    <property type="evidence" value="ECO:0007669"/>
    <property type="project" value="TreeGrafter"/>
</dbReference>
<dbReference type="PIRSF" id="PIRSF005719">
    <property type="entry name" value="SMC"/>
    <property type="match status" value="1"/>
</dbReference>
<dbReference type="InterPro" id="IPR024704">
    <property type="entry name" value="SMC"/>
</dbReference>
<accession>A0A8C4ZAN5</accession>
<gene>
    <name evidence="14" type="primary">smc4</name>
</gene>
<organism evidence="14 15">
    <name type="scientific">Gadus morhua</name>
    <name type="common">Atlantic cod</name>
    <dbReference type="NCBI Taxonomy" id="8049"/>
    <lineage>
        <taxon>Eukaryota</taxon>
        <taxon>Metazoa</taxon>
        <taxon>Chordata</taxon>
        <taxon>Craniata</taxon>
        <taxon>Vertebrata</taxon>
        <taxon>Euteleostomi</taxon>
        <taxon>Actinopterygii</taxon>
        <taxon>Neopterygii</taxon>
        <taxon>Teleostei</taxon>
        <taxon>Neoteleostei</taxon>
        <taxon>Acanthomorphata</taxon>
        <taxon>Zeiogadaria</taxon>
        <taxon>Gadariae</taxon>
        <taxon>Gadiformes</taxon>
        <taxon>Gadoidei</taxon>
        <taxon>Gadidae</taxon>
        <taxon>Gadus</taxon>
    </lineage>
</organism>
<keyword evidence="7 11" id="KW-0175">Coiled coil</keyword>
<evidence type="ECO:0000256" key="11">
    <source>
        <dbReference type="SAM" id="Coils"/>
    </source>
</evidence>
<dbReference type="Pfam" id="PF06470">
    <property type="entry name" value="SMC_hinge"/>
    <property type="match status" value="1"/>
</dbReference>
<comment type="similarity">
    <text evidence="3">Belongs to the SMC family. SMC4 subfamily.</text>
</comment>
<evidence type="ECO:0000256" key="5">
    <source>
        <dbReference type="ARBA" id="ARBA00022741"/>
    </source>
</evidence>
<dbReference type="Pfam" id="PF02463">
    <property type="entry name" value="SMC_N"/>
    <property type="match status" value="1"/>
</dbReference>
<reference evidence="14" key="2">
    <citation type="submission" date="2025-09" db="UniProtKB">
        <authorList>
            <consortium name="Ensembl"/>
        </authorList>
    </citation>
    <scope>IDENTIFICATION</scope>
</reference>
<dbReference type="InterPro" id="IPR003395">
    <property type="entry name" value="RecF/RecN/SMC_N"/>
</dbReference>
<dbReference type="PANTHER" id="PTHR18937">
    <property type="entry name" value="STRUCTURAL MAINTENANCE OF CHROMOSOMES SMC FAMILY MEMBER"/>
    <property type="match status" value="1"/>
</dbReference>
<feature type="coiled-coil region" evidence="11">
    <location>
        <begin position="768"/>
        <end position="823"/>
    </location>
</feature>
<keyword evidence="6" id="KW-0067">ATP-binding</keyword>
<evidence type="ECO:0000256" key="2">
    <source>
        <dbReference type="ARBA" id="ARBA00004286"/>
    </source>
</evidence>
<evidence type="ECO:0000256" key="6">
    <source>
        <dbReference type="ARBA" id="ARBA00022840"/>
    </source>
</evidence>
<dbReference type="GeneTree" id="ENSGT00900000141094"/>
<keyword evidence="15" id="KW-1185">Reference proteome</keyword>